<proteinExistence type="predicted"/>
<organism evidence="1 2">
    <name type="scientific">Ascaris lumbricoides</name>
    <name type="common">Giant roundworm</name>
    <dbReference type="NCBI Taxonomy" id="6252"/>
    <lineage>
        <taxon>Eukaryota</taxon>
        <taxon>Metazoa</taxon>
        <taxon>Ecdysozoa</taxon>
        <taxon>Nematoda</taxon>
        <taxon>Chromadorea</taxon>
        <taxon>Rhabditida</taxon>
        <taxon>Spirurina</taxon>
        <taxon>Ascaridomorpha</taxon>
        <taxon>Ascaridoidea</taxon>
        <taxon>Ascarididae</taxon>
        <taxon>Ascaris</taxon>
    </lineage>
</organism>
<reference evidence="2" key="1">
    <citation type="submission" date="2017-02" db="UniProtKB">
        <authorList>
            <consortium name="WormBaseParasite"/>
        </authorList>
    </citation>
    <scope>IDENTIFICATION</scope>
</reference>
<accession>A0A0M3HTC4</accession>
<dbReference type="WBParaSite" id="ALUE_0000587601-mRNA-1">
    <property type="protein sequence ID" value="ALUE_0000587601-mRNA-1"/>
    <property type="gene ID" value="ALUE_0000587601"/>
</dbReference>
<dbReference type="AlphaFoldDB" id="A0A0M3HTC4"/>
<evidence type="ECO:0000313" key="2">
    <source>
        <dbReference type="WBParaSite" id="ALUE_0000587601-mRNA-1"/>
    </source>
</evidence>
<evidence type="ECO:0000313" key="1">
    <source>
        <dbReference type="Proteomes" id="UP000036681"/>
    </source>
</evidence>
<dbReference type="Proteomes" id="UP000036681">
    <property type="component" value="Unplaced"/>
</dbReference>
<sequence>MHFAFEPLLPTALPCTAQPLGVLSEFPHMNVQLGLVPKLLYEQRKPVEKPSTGLKASQDIERKHAPWHASLYVAVFSAGTLEAPLVEVSFGVFIAEGAAGLKFNCIVGESFSATVVDLFLTCSTVFRSALSFTLLPTTILERFSGLSDRTRCGGFGRDASKAGNDTRTGKFHSPCCSRTNVGAYSNDEFGVCVYATSGLSGLDALVHQHTACFVQLSLCCSLCDRCLEFLQRTHILGGAISCFVLWFTKRVCFVSAFAGVQAQLYLPTLNWSMNNPIMCSKEEGERDATQLESRMMMYGEEGSQRCQTSREWKFNRLVSVLSIGPPRSKTLHELLRGRADFDEVMDDHAHHDNSKSAKPERVRHHLTHFMKSARPKPRRRIENLRCFAAQPLPHHALIDLSEAVMIHAQQLSSSRN</sequence>
<protein>
    <submittedName>
        <fullName evidence="2">Transmembrane protein</fullName>
    </submittedName>
</protein>
<keyword evidence="1" id="KW-1185">Reference proteome</keyword>
<name>A0A0M3HTC4_ASCLU</name>